<dbReference type="InterPro" id="IPR001930">
    <property type="entry name" value="Peptidase_M1"/>
</dbReference>
<dbReference type="GO" id="GO:0006508">
    <property type="term" value="P:proteolysis"/>
    <property type="evidence" value="ECO:0007669"/>
    <property type="project" value="UniProtKB-KW"/>
</dbReference>
<feature type="binding site" evidence="11">
    <location>
        <position position="310"/>
    </location>
    <ligand>
        <name>Zn(2+)</name>
        <dbReference type="ChEBI" id="CHEBI:29105"/>
        <note>catalytic</note>
    </ligand>
</feature>
<dbReference type="SUPFAM" id="SSF55486">
    <property type="entry name" value="Metalloproteases ('zincins'), catalytic domain"/>
    <property type="match status" value="1"/>
</dbReference>
<dbReference type="InterPro" id="IPR015211">
    <property type="entry name" value="Peptidase_M1_C"/>
</dbReference>
<evidence type="ECO:0000256" key="8">
    <source>
        <dbReference type="ARBA" id="ARBA00023049"/>
    </source>
</evidence>
<comment type="similarity">
    <text evidence="2">Belongs to the peptidase M1 family.</text>
</comment>
<feature type="domain" description="Peptidase M1 leukotriene A4 hydrolase/aminopeptidase C-terminal" evidence="12">
    <location>
        <begin position="457"/>
        <end position="597"/>
    </location>
</feature>
<evidence type="ECO:0000256" key="4">
    <source>
        <dbReference type="ARBA" id="ARBA00022670"/>
    </source>
</evidence>
<protein>
    <recommendedName>
        <fullName evidence="12">Peptidase M1 leukotriene A4 hydrolase/aminopeptidase C-terminal domain-containing protein</fullName>
    </recommendedName>
</protein>
<dbReference type="PANTHER" id="PTHR45726:SF3">
    <property type="entry name" value="LEUKOTRIENE A-4 HYDROLASE"/>
    <property type="match status" value="1"/>
</dbReference>
<dbReference type="Proteomes" id="UP000887575">
    <property type="component" value="Unassembled WGS sequence"/>
</dbReference>
<dbReference type="Gene3D" id="3.30.2010.30">
    <property type="match status" value="1"/>
</dbReference>
<evidence type="ECO:0000256" key="2">
    <source>
        <dbReference type="ARBA" id="ARBA00010136"/>
    </source>
</evidence>
<evidence type="ECO:0000256" key="3">
    <source>
        <dbReference type="ARBA" id="ARBA00022490"/>
    </source>
</evidence>
<dbReference type="PRINTS" id="PR00756">
    <property type="entry name" value="ALADIPTASE"/>
</dbReference>
<keyword evidence="6" id="KW-0378">Hydrolase</keyword>
<dbReference type="GO" id="GO:0005829">
    <property type="term" value="C:cytosol"/>
    <property type="evidence" value="ECO:0007669"/>
    <property type="project" value="TreeGrafter"/>
</dbReference>
<dbReference type="GO" id="GO:0008237">
    <property type="term" value="F:metallopeptidase activity"/>
    <property type="evidence" value="ECO:0007669"/>
    <property type="project" value="UniProtKB-KW"/>
</dbReference>
<dbReference type="InterPro" id="IPR016024">
    <property type="entry name" value="ARM-type_fold"/>
</dbReference>
<dbReference type="InterPro" id="IPR034015">
    <property type="entry name" value="M1_LTA4H"/>
</dbReference>
<dbReference type="PANTHER" id="PTHR45726">
    <property type="entry name" value="LEUKOTRIENE A-4 HYDROLASE"/>
    <property type="match status" value="1"/>
</dbReference>
<sequence length="599" mass="68022">MDPASCSNFDEVLPTHYSLNWTVDFDKELIHGNVVIDLKVKKDTSKLVLDGSGLTISKIWLEGNQDELKFSVADYAPFGQKIEVVVPELKADTTSKVRIEYATSSPPSAVQFLSAEQTTDKLAPYLFSQCQAIHARSLMPCMDTPSAKASYDATVSVPAGLTCVMSAVGDKVKEESDRAVFFYEQKIPIPTYLLAIVVGKIVKKDISERCAVWAEPSQIDAAHWEFEETEKILTVAENLAGPYQWGRYDLMVLPSTFPYGGMENPCMTFITPTLLAGDRSLVNVVAHEISHSWTGNLVTNANWEHFWLNEGFTVFLERKIHGRMYGEQARQFESECGWEDNMLPTINKVFGPTHEYTKLLQNQKGVDPDDAFSCIPYEKGSAFLFHLEQTLGDNARFEEFLRAYIAKYAHKSIFTDDWRSTLYEFYKDKTDELNKIDWDQWLTAPGIPPVRPKYDSTLRDMCRRLSEAWLSDSPPTTRDDFEKMISSQKVAVIDVIRANGKMSEDKLTNITSLYNLDKSKNSELKFSWLMMGIENQWTPSVVPALAWVLTVGRLKYCKPIYKALFEWPFSKTRAIDQFKANISHMHPITASIISKLLPK</sequence>
<feature type="binding site" evidence="10">
    <location>
        <begin position="129"/>
        <end position="131"/>
    </location>
    <ligand>
        <name>a peptide</name>
        <dbReference type="ChEBI" id="CHEBI:60466"/>
    </ligand>
</feature>
<evidence type="ECO:0000259" key="12">
    <source>
        <dbReference type="SMART" id="SM01263"/>
    </source>
</evidence>
<dbReference type="InterPro" id="IPR049980">
    <property type="entry name" value="LTA4H_cat"/>
</dbReference>
<dbReference type="GO" id="GO:0004177">
    <property type="term" value="F:aminopeptidase activity"/>
    <property type="evidence" value="ECO:0007669"/>
    <property type="project" value="TreeGrafter"/>
</dbReference>
<comment type="subcellular location">
    <subcellularLocation>
        <location evidence="1">Cytoplasm</location>
    </subcellularLocation>
</comment>
<keyword evidence="3" id="KW-0963">Cytoplasm</keyword>
<feature type="active site" description="Proton acceptor" evidence="9">
    <location>
        <position position="288"/>
    </location>
</feature>
<dbReference type="FunFam" id="1.10.390.10:FF:000003">
    <property type="entry name" value="Leukotriene A(4) hydrolase"/>
    <property type="match status" value="1"/>
</dbReference>
<dbReference type="InterPro" id="IPR042097">
    <property type="entry name" value="Aminopeptidase_N-like_N_sf"/>
</dbReference>
<evidence type="ECO:0000256" key="7">
    <source>
        <dbReference type="ARBA" id="ARBA00022833"/>
    </source>
</evidence>
<evidence type="ECO:0000256" key="5">
    <source>
        <dbReference type="ARBA" id="ARBA00022723"/>
    </source>
</evidence>
<evidence type="ECO:0000313" key="14">
    <source>
        <dbReference type="WBParaSite" id="MBELARI_LOCUS11680"/>
    </source>
</evidence>
<name>A0AAF3ECI7_9BILA</name>
<dbReference type="InterPro" id="IPR038502">
    <property type="entry name" value="M1_LTA-4_hydro/amino_C_sf"/>
</dbReference>
<dbReference type="CDD" id="cd09599">
    <property type="entry name" value="M1_LTA4H"/>
    <property type="match status" value="1"/>
</dbReference>
<dbReference type="WBParaSite" id="MBELARI_LOCUS11680">
    <property type="protein sequence ID" value="MBELARI_LOCUS11680"/>
    <property type="gene ID" value="MBELARI_LOCUS11680"/>
</dbReference>
<dbReference type="SUPFAM" id="SSF48371">
    <property type="entry name" value="ARM repeat"/>
    <property type="match status" value="1"/>
</dbReference>
<dbReference type="Pfam" id="PF01433">
    <property type="entry name" value="Peptidase_M1"/>
    <property type="match status" value="1"/>
</dbReference>
<evidence type="ECO:0000256" key="1">
    <source>
        <dbReference type="ARBA" id="ARBA00004496"/>
    </source>
</evidence>
<reference evidence="14" key="1">
    <citation type="submission" date="2024-02" db="UniProtKB">
        <authorList>
            <consortium name="WormBaseParasite"/>
        </authorList>
    </citation>
    <scope>IDENTIFICATION</scope>
</reference>
<dbReference type="Gene3D" id="1.10.390.10">
    <property type="entry name" value="Neutral Protease Domain 2"/>
    <property type="match status" value="1"/>
</dbReference>
<dbReference type="GO" id="GO:0008270">
    <property type="term" value="F:zinc ion binding"/>
    <property type="evidence" value="ECO:0007669"/>
    <property type="project" value="InterPro"/>
</dbReference>
<keyword evidence="7 11" id="KW-0862">Zinc</keyword>
<dbReference type="InterPro" id="IPR014782">
    <property type="entry name" value="Peptidase_M1_dom"/>
</dbReference>
<dbReference type="Pfam" id="PF09127">
    <property type="entry name" value="Leuk-A4-hydro_C"/>
    <property type="match status" value="1"/>
</dbReference>
<evidence type="ECO:0000256" key="11">
    <source>
        <dbReference type="PIRSR" id="PIRSR634015-3"/>
    </source>
</evidence>
<dbReference type="Gene3D" id="1.25.40.320">
    <property type="entry name" value="Peptidase M1, leukotriene A4 hydrolase/aminopeptidase C-terminal domain"/>
    <property type="match status" value="1"/>
</dbReference>
<dbReference type="InterPro" id="IPR027268">
    <property type="entry name" value="Peptidase_M4/M1_CTD_sf"/>
</dbReference>
<dbReference type="FunFam" id="2.60.40.1730:FF:000004">
    <property type="entry name" value="Leukotriene A(4) hydrolase"/>
    <property type="match status" value="1"/>
</dbReference>
<proteinExistence type="inferred from homology"/>
<feature type="binding site" evidence="10">
    <location>
        <begin position="553"/>
        <end position="555"/>
    </location>
    <ligand>
        <name>a peptide</name>
        <dbReference type="ChEBI" id="CHEBI:60466"/>
    </ligand>
</feature>
<feature type="binding site" evidence="11">
    <location>
        <position position="291"/>
    </location>
    <ligand>
        <name>Zn(2+)</name>
        <dbReference type="ChEBI" id="CHEBI:29105"/>
        <note>catalytic</note>
    </ligand>
</feature>
<dbReference type="SMART" id="SM01263">
    <property type="entry name" value="Leuk-A4-hydro_C"/>
    <property type="match status" value="1"/>
</dbReference>
<dbReference type="Pfam" id="PF17900">
    <property type="entry name" value="Peptidase_M1_N"/>
    <property type="match status" value="1"/>
</dbReference>
<keyword evidence="13" id="KW-1185">Reference proteome</keyword>
<evidence type="ECO:0000256" key="10">
    <source>
        <dbReference type="PIRSR" id="PIRSR634015-2"/>
    </source>
</evidence>
<dbReference type="FunFam" id="3.30.2010.30:FF:000001">
    <property type="entry name" value="Leukotriene A(4) hydrolase"/>
    <property type="match status" value="1"/>
</dbReference>
<evidence type="ECO:0000313" key="13">
    <source>
        <dbReference type="Proteomes" id="UP000887575"/>
    </source>
</evidence>
<keyword evidence="5 11" id="KW-0479">Metal-binding</keyword>
<keyword evidence="4" id="KW-0645">Protease</keyword>
<comment type="cofactor">
    <cofactor evidence="11">
        <name>Zn(2+)</name>
        <dbReference type="ChEBI" id="CHEBI:29105"/>
    </cofactor>
    <text evidence="11">Binds 1 zinc ion per subunit.</text>
</comment>
<evidence type="ECO:0000256" key="9">
    <source>
        <dbReference type="PIRSR" id="PIRSR634015-1"/>
    </source>
</evidence>
<dbReference type="InterPro" id="IPR045357">
    <property type="entry name" value="Aminopeptidase_N-like_N"/>
</dbReference>
<evidence type="ECO:0000256" key="6">
    <source>
        <dbReference type="ARBA" id="ARBA00022801"/>
    </source>
</evidence>
<feature type="binding site" evidence="10">
    <location>
        <begin position="258"/>
        <end position="263"/>
    </location>
    <ligand>
        <name>a peptide</name>
        <dbReference type="ChEBI" id="CHEBI:60466"/>
    </ligand>
</feature>
<keyword evidence="8" id="KW-0482">Metalloprotease</keyword>
<feature type="binding site" evidence="11">
    <location>
        <position position="287"/>
    </location>
    <ligand>
        <name>Zn(2+)</name>
        <dbReference type="ChEBI" id="CHEBI:29105"/>
        <note>catalytic</note>
    </ligand>
</feature>
<dbReference type="GO" id="GO:0004301">
    <property type="term" value="F:epoxide hydrolase activity"/>
    <property type="evidence" value="ECO:0007669"/>
    <property type="project" value="TreeGrafter"/>
</dbReference>
<accession>A0AAF3ECI7</accession>
<dbReference type="GO" id="GO:0043171">
    <property type="term" value="P:peptide catabolic process"/>
    <property type="evidence" value="ECO:0007669"/>
    <property type="project" value="TreeGrafter"/>
</dbReference>
<feature type="active site" description="Proton donor" evidence="9">
    <location>
        <position position="377"/>
    </location>
</feature>
<organism evidence="13 14">
    <name type="scientific">Mesorhabditis belari</name>
    <dbReference type="NCBI Taxonomy" id="2138241"/>
    <lineage>
        <taxon>Eukaryota</taxon>
        <taxon>Metazoa</taxon>
        <taxon>Ecdysozoa</taxon>
        <taxon>Nematoda</taxon>
        <taxon>Chromadorea</taxon>
        <taxon>Rhabditida</taxon>
        <taxon>Rhabditina</taxon>
        <taxon>Rhabditomorpha</taxon>
        <taxon>Rhabditoidea</taxon>
        <taxon>Rhabditidae</taxon>
        <taxon>Mesorhabditinae</taxon>
        <taxon>Mesorhabditis</taxon>
    </lineage>
</organism>
<dbReference type="SUPFAM" id="SSF63737">
    <property type="entry name" value="Leukotriene A4 hydrolase N-terminal domain"/>
    <property type="match status" value="1"/>
</dbReference>
<dbReference type="AlphaFoldDB" id="A0AAF3ECI7"/>
<dbReference type="Gene3D" id="2.60.40.1730">
    <property type="entry name" value="tricorn interacting facor f3 domain"/>
    <property type="match status" value="1"/>
</dbReference>